<keyword evidence="6" id="KW-1185">Reference proteome</keyword>
<dbReference type="Gene3D" id="3.10.105.10">
    <property type="entry name" value="Dipeptide-binding Protein, Domain 3"/>
    <property type="match status" value="1"/>
</dbReference>
<dbReference type="Gene3D" id="3.40.190.10">
    <property type="entry name" value="Periplasmic binding protein-like II"/>
    <property type="match status" value="1"/>
</dbReference>
<protein>
    <submittedName>
        <fullName evidence="5">ABC transporter substrate-binding protein</fullName>
    </submittedName>
</protein>
<comment type="subcellular location">
    <subcellularLocation>
        <location evidence="1">Periplasm</location>
    </subcellularLocation>
</comment>
<reference evidence="5 6" key="1">
    <citation type="submission" date="2024-05" db="EMBL/GenBank/DDBJ databases">
        <title>Neorhizobium sp. Rsf11, a plant growth promoting and heavy metal resistant PAH-degrader.</title>
        <authorList>
            <person name="Golubev S.N."/>
            <person name="Muratova A.Y."/>
            <person name="Markelova M.I."/>
        </authorList>
    </citation>
    <scope>NUCLEOTIDE SEQUENCE [LARGE SCALE GENOMIC DNA]</scope>
    <source>
        <strain evidence="5 6">Rsf11</strain>
    </source>
</reference>
<evidence type="ECO:0000313" key="6">
    <source>
        <dbReference type="Proteomes" id="UP001496627"/>
    </source>
</evidence>
<feature type="domain" description="Solute-binding protein family 5" evidence="4">
    <location>
        <begin position="92"/>
        <end position="495"/>
    </location>
</feature>
<evidence type="ECO:0000256" key="2">
    <source>
        <dbReference type="ARBA" id="ARBA00005695"/>
    </source>
</evidence>
<comment type="similarity">
    <text evidence="2">Belongs to the bacterial solute-binding protein 5 family.</text>
</comment>
<feature type="signal peptide" evidence="3">
    <location>
        <begin position="1"/>
        <end position="21"/>
    </location>
</feature>
<dbReference type="SUPFAM" id="SSF53850">
    <property type="entry name" value="Periplasmic binding protein-like II"/>
    <property type="match status" value="1"/>
</dbReference>
<dbReference type="InterPro" id="IPR000914">
    <property type="entry name" value="SBP_5_dom"/>
</dbReference>
<dbReference type="Proteomes" id="UP001496627">
    <property type="component" value="Unassembled WGS sequence"/>
</dbReference>
<dbReference type="EMBL" id="JBEAAL010000015">
    <property type="protein sequence ID" value="MEQ1407009.1"/>
    <property type="molecule type" value="Genomic_DNA"/>
</dbReference>
<keyword evidence="3" id="KW-0732">Signal</keyword>
<evidence type="ECO:0000256" key="1">
    <source>
        <dbReference type="ARBA" id="ARBA00004418"/>
    </source>
</evidence>
<gene>
    <name evidence="5" type="ORF">ABK249_18940</name>
</gene>
<dbReference type="InterPro" id="IPR006311">
    <property type="entry name" value="TAT_signal"/>
</dbReference>
<dbReference type="InterPro" id="IPR039424">
    <property type="entry name" value="SBP_5"/>
</dbReference>
<evidence type="ECO:0000259" key="4">
    <source>
        <dbReference type="Pfam" id="PF00496"/>
    </source>
</evidence>
<dbReference type="RefSeq" id="WP_037152077.1">
    <property type="nucleotide sequence ID" value="NZ_JBEAAL010000015.1"/>
</dbReference>
<accession>A0ABV0M554</accession>
<name>A0ABV0M554_9HYPH</name>
<feature type="chain" id="PRO_5046199254" evidence="3">
    <location>
        <begin position="22"/>
        <end position="626"/>
    </location>
</feature>
<dbReference type="PANTHER" id="PTHR30290:SF62">
    <property type="entry name" value="OLIGOPEPTIDE ABC TRANSPORTER, PERIPLASMIC OLIGOPEPTIDE-BINDING PROTEIN"/>
    <property type="match status" value="1"/>
</dbReference>
<sequence length="626" mass="71161">MINRRTLLGLLASTTLSVRIAAASSKSSPAAASDTPGGLPDKPRRVDLAAMGRMPGKRGGTIRMLIGGQRDIRLMPIYGYARLIGYDEALNLQPDILESFETTEDRIFTFRIRQGHCWSDGSEFTTEDFRFCWEDIYNNRELHRGGIPTDLRVDDRAPVFEILDKWTVRYSWHAPNPDFLAQLAAPSPLKLAMPAAYLKQFHARYQDPETLAKLCKKYRVENWSDLQLKMSRTNRPENPDLPTHDPWRNTTEPPASQFVFVRNPYFHRLDENGTQLPYIDRVLLNVSSADIIAAKAGAGESDLQLMNIDFADYTFLKSAEDRFPIKVNLWKRTQGSRIALLPNLNCNDEVWRLLLRDVRVRRALSLAIDRTEINKAVFYGLAHESANSILPESPLFKPEYARAWAAYDPEEANRLLDEAGLPRTHPHGIRSLPDGRPATIIVENAGENNFESDVLELIADHWREIGIKLFSHSSQRDLFRKRVIGGEAIMSVFQGLDNGVPTADMPPRELAPTADDQLQWPVWGLHYLSGGSDGHPPDMPEAIELVDLMRAWRRASTFAEREAIWHRMLQRFTDQVFTIGIVNAALQPVIRSSRLRNMPDKGLFGFDPTSYLGVYLPDTFWLEEEV</sequence>
<comment type="caution">
    <text evidence="5">The sequence shown here is derived from an EMBL/GenBank/DDBJ whole genome shotgun (WGS) entry which is preliminary data.</text>
</comment>
<dbReference type="Pfam" id="PF00496">
    <property type="entry name" value="SBP_bac_5"/>
    <property type="match status" value="1"/>
</dbReference>
<evidence type="ECO:0000256" key="3">
    <source>
        <dbReference type="SAM" id="SignalP"/>
    </source>
</evidence>
<dbReference type="PROSITE" id="PS51318">
    <property type="entry name" value="TAT"/>
    <property type="match status" value="1"/>
</dbReference>
<dbReference type="CDD" id="cd08500">
    <property type="entry name" value="PBP2_NikA_DppA_OppA_like_4"/>
    <property type="match status" value="1"/>
</dbReference>
<evidence type="ECO:0000313" key="5">
    <source>
        <dbReference type="EMBL" id="MEQ1407009.1"/>
    </source>
</evidence>
<proteinExistence type="inferred from homology"/>
<dbReference type="PANTHER" id="PTHR30290">
    <property type="entry name" value="PERIPLASMIC BINDING COMPONENT OF ABC TRANSPORTER"/>
    <property type="match status" value="1"/>
</dbReference>
<organism evidence="5 6">
    <name type="scientific">Neorhizobium phenanthreniclasticum</name>
    <dbReference type="NCBI Taxonomy" id="3157917"/>
    <lineage>
        <taxon>Bacteria</taxon>
        <taxon>Pseudomonadati</taxon>
        <taxon>Pseudomonadota</taxon>
        <taxon>Alphaproteobacteria</taxon>
        <taxon>Hyphomicrobiales</taxon>
        <taxon>Rhizobiaceae</taxon>
        <taxon>Rhizobium/Agrobacterium group</taxon>
        <taxon>Neorhizobium</taxon>
    </lineage>
</organism>